<dbReference type="AlphaFoldDB" id="A0A938B5K5"/>
<proteinExistence type="predicted"/>
<comment type="caution">
    <text evidence="2">The sequence shown here is derived from an EMBL/GenBank/DDBJ whole genome shotgun (WGS) entry which is preliminary data.</text>
</comment>
<gene>
    <name evidence="2" type="ORF">FJZ47_18535</name>
</gene>
<dbReference type="InterPro" id="IPR041049">
    <property type="entry name" value="DUF5615"/>
</dbReference>
<evidence type="ECO:0000313" key="3">
    <source>
        <dbReference type="Proteomes" id="UP000712673"/>
    </source>
</evidence>
<dbReference type="Pfam" id="PF18480">
    <property type="entry name" value="DUF5615"/>
    <property type="match status" value="1"/>
</dbReference>
<feature type="domain" description="DUF5615" evidence="1">
    <location>
        <begin position="3"/>
        <end position="110"/>
    </location>
</feature>
<evidence type="ECO:0000259" key="1">
    <source>
        <dbReference type="Pfam" id="PF18480"/>
    </source>
</evidence>
<reference evidence="2" key="1">
    <citation type="submission" date="2019-03" db="EMBL/GenBank/DDBJ databases">
        <title>Lake Tanganyika Metagenome-Assembled Genomes (MAGs).</title>
        <authorList>
            <person name="Tran P."/>
        </authorList>
    </citation>
    <scope>NUCLEOTIDE SEQUENCE</scope>
    <source>
        <strain evidence="2">K_DeepCast_65m_m2_066</strain>
    </source>
</reference>
<accession>A0A938B5K5</accession>
<dbReference type="Proteomes" id="UP000712673">
    <property type="component" value="Unassembled WGS sequence"/>
</dbReference>
<evidence type="ECO:0000313" key="2">
    <source>
        <dbReference type="EMBL" id="MBM3225778.1"/>
    </source>
</evidence>
<sequence>MARCYSNENFPLPVVEVLRRFGHDVLTTAESGRAGQAIPDAEVLAFAITEQRVVLTLNRRHFIHLHQTAPEHAGMVVCTYDSDFAALAHRIHTALEVQPQMAGQLIRVTRPAV</sequence>
<dbReference type="EMBL" id="VGLS01000682">
    <property type="protein sequence ID" value="MBM3225778.1"/>
    <property type="molecule type" value="Genomic_DNA"/>
</dbReference>
<name>A0A938B5K5_UNCTE</name>
<organism evidence="2 3">
    <name type="scientific">Tectimicrobiota bacterium</name>
    <dbReference type="NCBI Taxonomy" id="2528274"/>
    <lineage>
        <taxon>Bacteria</taxon>
        <taxon>Pseudomonadati</taxon>
        <taxon>Nitrospinota/Tectimicrobiota group</taxon>
        <taxon>Candidatus Tectimicrobiota</taxon>
    </lineage>
</organism>
<protein>
    <submittedName>
        <fullName evidence="2">Type II toxin-antitoxin system VapC family toxin</fullName>
    </submittedName>
</protein>